<name>A0AAN7MI58_MYCAM</name>
<evidence type="ECO:0000313" key="2">
    <source>
        <dbReference type="Proteomes" id="UP001333110"/>
    </source>
</evidence>
<accession>A0AAN7MI58</accession>
<comment type="caution">
    <text evidence="1">The sequence shown here is derived from an EMBL/GenBank/DDBJ whole genome shotgun (WGS) entry which is preliminary data.</text>
</comment>
<keyword evidence="2" id="KW-1185">Reference proteome</keyword>
<dbReference type="AlphaFoldDB" id="A0AAN7MI58"/>
<evidence type="ECO:0000313" key="1">
    <source>
        <dbReference type="EMBL" id="KAK4805994.1"/>
    </source>
</evidence>
<dbReference type="Proteomes" id="UP001333110">
    <property type="component" value="Unassembled WGS sequence"/>
</dbReference>
<organism evidence="1 2">
    <name type="scientific">Mycteria americana</name>
    <name type="common">Wood stork</name>
    <dbReference type="NCBI Taxonomy" id="33587"/>
    <lineage>
        <taxon>Eukaryota</taxon>
        <taxon>Metazoa</taxon>
        <taxon>Chordata</taxon>
        <taxon>Craniata</taxon>
        <taxon>Vertebrata</taxon>
        <taxon>Euteleostomi</taxon>
        <taxon>Archelosauria</taxon>
        <taxon>Archosauria</taxon>
        <taxon>Dinosauria</taxon>
        <taxon>Saurischia</taxon>
        <taxon>Theropoda</taxon>
        <taxon>Coelurosauria</taxon>
        <taxon>Aves</taxon>
        <taxon>Neognathae</taxon>
        <taxon>Neoaves</taxon>
        <taxon>Aequornithes</taxon>
        <taxon>Ciconiiformes</taxon>
        <taxon>Ciconiidae</taxon>
        <taxon>Mycteria</taxon>
    </lineage>
</organism>
<gene>
    <name evidence="1" type="ORF">QYF61_006971</name>
</gene>
<dbReference type="EMBL" id="JAUNZN010000046">
    <property type="protein sequence ID" value="KAK4805994.1"/>
    <property type="molecule type" value="Genomic_DNA"/>
</dbReference>
<reference evidence="1 2" key="1">
    <citation type="journal article" date="2023" name="J. Hered.">
        <title>Chromosome-level genome of the wood stork (Mycteria americana) provides insight into avian chromosome evolution.</title>
        <authorList>
            <person name="Flamio R. Jr."/>
            <person name="Ramstad K.M."/>
        </authorList>
    </citation>
    <scope>NUCLEOTIDE SEQUENCE [LARGE SCALE GENOMIC DNA]</scope>
    <source>
        <strain evidence="1">JAX WOST 10</strain>
    </source>
</reference>
<proteinExistence type="predicted"/>
<protein>
    <submittedName>
        <fullName evidence="1">Uncharacterized protein</fullName>
    </submittedName>
</protein>
<sequence length="95" mass="10716">MLSRGDLALVQDSQVREHLNKVNIPEPMGTEGMHTQVLRELANVPEEWKEAIVNPVSKKGKKEDLESCQPVSSSILLDVLMNYRLDKGKVTWTES</sequence>